<dbReference type="Proteomes" id="UP001239426">
    <property type="component" value="Chromosome"/>
</dbReference>
<name>A0AAX3VR67_AERSA</name>
<evidence type="ECO:0000256" key="3">
    <source>
        <dbReference type="ARBA" id="ARBA00023159"/>
    </source>
</evidence>
<accession>A0AAX3VR67</accession>
<organism evidence="6 7">
    <name type="scientific">Aeromonas salmonicida</name>
    <dbReference type="NCBI Taxonomy" id="645"/>
    <lineage>
        <taxon>Bacteria</taxon>
        <taxon>Pseudomonadati</taxon>
        <taxon>Pseudomonadota</taxon>
        <taxon>Gammaproteobacteria</taxon>
        <taxon>Aeromonadales</taxon>
        <taxon>Aeromonadaceae</taxon>
        <taxon>Aeromonas</taxon>
    </lineage>
</organism>
<gene>
    <name evidence="6" type="ORF">QLQ87_18090</name>
</gene>
<dbReference type="InterPro" id="IPR009057">
    <property type="entry name" value="Homeodomain-like_sf"/>
</dbReference>
<sequence>MGTALLYKVAQVDIVTTERKEQTHFQRIDALGGVDMLQARYYKQRFARHVHDTFCIGVIDQGAQRFYRSGTEHVAPRGDIIIVNADDVHTGSSELEQGWGYRAIYPHPEMLRNILRQTPDDTDFIPWFPDAVIHDPGLSEQLLLTFNMLEQEGNKLLKETLLLSSLMLLSLRYSRTRKTQVERPAGTLPILRAKELMDCCPQEEHTLTLLAELAGLSQWHFLRQFKVVTGMTPHAYLVQARLRKARVLLRQGVSILDTAIICGFTDQSHFHRHFKSSVGLTPGEFIKS</sequence>
<evidence type="ECO:0000256" key="4">
    <source>
        <dbReference type="ARBA" id="ARBA00023163"/>
    </source>
</evidence>
<dbReference type="GO" id="GO:0043565">
    <property type="term" value="F:sequence-specific DNA binding"/>
    <property type="evidence" value="ECO:0007669"/>
    <property type="project" value="InterPro"/>
</dbReference>
<evidence type="ECO:0000259" key="5">
    <source>
        <dbReference type="PROSITE" id="PS01124"/>
    </source>
</evidence>
<keyword evidence="3" id="KW-0010">Activator</keyword>
<dbReference type="EMBL" id="CP124841">
    <property type="protein sequence ID" value="WHF36035.1"/>
    <property type="molecule type" value="Genomic_DNA"/>
</dbReference>
<feature type="domain" description="HTH araC/xylS-type" evidence="5">
    <location>
        <begin position="191"/>
        <end position="288"/>
    </location>
</feature>
<proteinExistence type="predicted"/>
<dbReference type="PROSITE" id="PS01124">
    <property type="entry name" value="HTH_ARAC_FAMILY_2"/>
    <property type="match status" value="1"/>
</dbReference>
<dbReference type="InterPro" id="IPR018062">
    <property type="entry name" value="HTH_AraC-typ_CS"/>
</dbReference>
<evidence type="ECO:0000313" key="6">
    <source>
        <dbReference type="EMBL" id="WHF36035.1"/>
    </source>
</evidence>
<keyword evidence="1" id="KW-0805">Transcription regulation</keyword>
<dbReference type="AlphaFoldDB" id="A0AAX3VR67"/>
<evidence type="ECO:0000256" key="1">
    <source>
        <dbReference type="ARBA" id="ARBA00023015"/>
    </source>
</evidence>
<protein>
    <submittedName>
        <fullName evidence="6">AraC family transcriptional regulator</fullName>
    </submittedName>
</protein>
<dbReference type="SMART" id="SM00342">
    <property type="entry name" value="HTH_ARAC"/>
    <property type="match status" value="1"/>
</dbReference>
<dbReference type="Pfam" id="PF02311">
    <property type="entry name" value="AraC_binding"/>
    <property type="match status" value="1"/>
</dbReference>
<evidence type="ECO:0000313" key="7">
    <source>
        <dbReference type="Proteomes" id="UP001239426"/>
    </source>
</evidence>
<reference evidence="6" key="1">
    <citation type="submission" date="2023-05" db="EMBL/GenBank/DDBJ databases">
        <title>Aeromonas salmonicida 57, complete genome.</title>
        <authorList>
            <person name="Shao L."/>
        </authorList>
    </citation>
    <scope>NUCLEOTIDE SEQUENCE</scope>
    <source>
        <strain evidence="6">57</strain>
    </source>
</reference>
<dbReference type="PANTHER" id="PTHR46796">
    <property type="entry name" value="HTH-TYPE TRANSCRIPTIONAL ACTIVATOR RHAS-RELATED"/>
    <property type="match status" value="1"/>
</dbReference>
<dbReference type="SUPFAM" id="SSF46689">
    <property type="entry name" value="Homeodomain-like"/>
    <property type="match status" value="2"/>
</dbReference>
<dbReference type="PANTHER" id="PTHR46796:SF2">
    <property type="entry name" value="TRANSCRIPTIONAL REGULATORY PROTEIN"/>
    <property type="match status" value="1"/>
</dbReference>
<dbReference type="Pfam" id="PF12833">
    <property type="entry name" value="HTH_18"/>
    <property type="match status" value="1"/>
</dbReference>
<dbReference type="InterPro" id="IPR018060">
    <property type="entry name" value="HTH_AraC"/>
</dbReference>
<dbReference type="PROSITE" id="PS00041">
    <property type="entry name" value="HTH_ARAC_FAMILY_1"/>
    <property type="match status" value="1"/>
</dbReference>
<dbReference type="SUPFAM" id="SSF51215">
    <property type="entry name" value="Regulatory protein AraC"/>
    <property type="match status" value="1"/>
</dbReference>
<dbReference type="InterPro" id="IPR037923">
    <property type="entry name" value="HTH-like"/>
</dbReference>
<evidence type="ECO:0000256" key="2">
    <source>
        <dbReference type="ARBA" id="ARBA00023125"/>
    </source>
</evidence>
<keyword evidence="4" id="KW-0804">Transcription</keyword>
<dbReference type="GO" id="GO:0003700">
    <property type="term" value="F:DNA-binding transcription factor activity"/>
    <property type="evidence" value="ECO:0007669"/>
    <property type="project" value="InterPro"/>
</dbReference>
<keyword evidence="2" id="KW-0238">DNA-binding</keyword>
<dbReference type="InterPro" id="IPR003313">
    <property type="entry name" value="AraC-bd"/>
</dbReference>
<dbReference type="RefSeq" id="WP_238155507.1">
    <property type="nucleotide sequence ID" value="NZ_CAWOII010000025.1"/>
</dbReference>
<dbReference type="Gene3D" id="1.10.10.60">
    <property type="entry name" value="Homeodomain-like"/>
    <property type="match status" value="2"/>
</dbReference>
<dbReference type="InterPro" id="IPR050204">
    <property type="entry name" value="AraC_XylS_family_regulators"/>
</dbReference>